<dbReference type="AlphaFoldDB" id="A0A6J4MHI4"/>
<accession>A0A6J4MHI4</accession>
<reference evidence="1" key="1">
    <citation type="submission" date="2020-02" db="EMBL/GenBank/DDBJ databases">
        <authorList>
            <person name="Meier V. D."/>
        </authorList>
    </citation>
    <scope>NUCLEOTIDE SEQUENCE</scope>
    <source>
        <strain evidence="1">AVDCRST_MAG11</strain>
    </source>
</reference>
<organism evidence="1">
    <name type="scientific">uncultured Gemmatimonadaceae bacterium</name>
    <dbReference type="NCBI Taxonomy" id="246130"/>
    <lineage>
        <taxon>Bacteria</taxon>
        <taxon>Pseudomonadati</taxon>
        <taxon>Gemmatimonadota</taxon>
        <taxon>Gemmatimonadia</taxon>
        <taxon>Gemmatimonadales</taxon>
        <taxon>Gemmatimonadaceae</taxon>
        <taxon>environmental samples</taxon>
    </lineage>
</organism>
<protein>
    <submittedName>
        <fullName evidence="1">Uncharacterized protein</fullName>
    </submittedName>
</protein>
<evidence type="ECO:0000313" key="1">
    <source>
        <dbReference type="EMBL" id="CAA9359511.1"/>
    </source>
</evidence>
<feature type="non-terminal residue" evidence="1">
    <location>
        <position position="41"/>
    </location>
</feature>
<proteinExistence type="predicted"/>
<feature type="non-terminal residue" evidence="1">
    <location>
        <position position="1"/>
    </location>
</feature>
<sequence length="41" mass="4074">CGFGPGGEATAVVAVCASSAPDIAKRGFVARCSPRGRHSLN</sequence>
<name>A0A6J4MHI4_9BACT</name>
<gene>
    <name evidence="1" type="ORF">AVDCRST_MAG11-4030</name>
</gene>
<dbReference type="EMBL" id="CADCTU010000858">
    <property type="protein sequence ID" value="CAA9359511.1"/>
    <property type="molecule type" value="Genomic_DNA"/>
</dbReference>